<dbReference type="EMBL" id="CP037422">
    <property type="protein sequence ID" value="QDU10597.1"/>
    <property type="molecule type" value="Genomic_DNA"/>
</dbReference>
<evidence type="ECO:0000313" key="1">
    <source>
        <dbReference type="EMBL" id="QDU10597.1"/>
    </source>
</evidence>
<keyword evidence="2" id="KW-1185">Reference proteome</keyword>
<organism evidence="1 2">
    <name type="scientific">Gimesia aquarii</name>
    <dbReference type="NCBI Taxonomy" id="2527964"/>
    <lineage>
        <taxon>Bacteria</taxon>
        <taxon>Pseudomonadati</taxon>
        <taxon>Planctomycetota</taxon>
        <taxon>Planctomycetia</taxon>
        <taxon>Planctomycetales</taxon>
        <taxon>Planctomycetaceae</taxon>
        <taxon>Gimesia</taxon>
    </lineage>
</organism>
<evidence type="ECO:0000313" key="2">
    <source>
        <dbReference type="Proteomes" id="UP000318384"/>
    </source>
</evidence>
<accession>A0A517WZC2</accession>
<proteinExistence type="predicted"/>
<dbReference type="Proteomes" id="UP000318384">
    <property type="component" value="Chromosome"/>
</dbReference>
<dbReference type="AlphaFoldDB" id="A0A517WZC2"/>
<reference evidence="1 2" key="1">
    <citation type="submission" date="2019-03" db="EMBL/GenBank/DDBJ databases">
        <title>Deep-cultivation of Planctomycetes and their phenomic and genomic characterization uncovers novel biology.</title>
        <authorList>
            <person name="Wiegand S."/>
            <person name="Jogler M."/>
            <person name="Boedeker C."/>
            <person name="Pinto D."/>
            <person name="Vollmers J."/>
            <person name="Rivas-Marin E."/>
            <person name="Kohn T."/>
            <person name="Peeters S.H."/>
            <person name="Heuer A."/>
            <person name="Rast P."/>
            <person name="Oberbeckmann S."/>
            <person name="Bunk B."/>
            <person name="Jeske O."/>
            <person name="Meyerdierks A."/>
            <person name="Storesund J.E."/>
            <person name="Kallscheuer N."/>
            <person name="Luecker S."/>
            <person name="Lage O.M."/>
            <person name="Pohl T."/>
            <person name="Merkel B.J."/>
            <person name="Hornburger P."/>
            <person name="Mueller R.-W."/>
            <person name="Bruemmer F."/>
            <person name="Labrenz M."/>
            <person name="Spormann A.M."/>
            <person name="Op den Camp H."/>
            <person name="Overmann J."/>
            <person name="Amann R."/>
            <person name="Jetten M.S.M."/>
            <person name="Mascher T."/>
            <person name="Medema M.H."/>
            <person name="Devos D.P."/>
            <person name="Kaster A.-K."/>
            <person name="Ovreas L."/>
            <person name="Rohde M."/>
            <person name="Galperin M.Y."/>
            <person name="Jogler C."/>
        </authorList>
    </citation>
    <scope>NUCLEOTIDE SEQUENCE [LARGE SCALE GENOMIC DNA]</scope>
    <source>
        <strain evidence="1 2">V202</strain>
    </source>
</reference>
<gene>
    <name evidence="1" type="ORF">V202x_40090</name>
</gene>
<sequence length="67" mass="7683">MHYIHDRWRETDSKYAPLILFSKSHSTTNGSSALHVSAMENQFCFRFSLLSTSPVNCYNSIEALLDI</sequence>
<name>A0A517WZC2_9PLAN</name>
<protein>
    <submittedName>
        <fullName evidence="1">Uncharacterized protein</fullName>
    </submittedName>
</protein>